<keyword evidence="1" id="KW-1133">Transmembrane helix</keyword>
<accession>A0ABS1M0I5</accession>
<dbReference type="SUPFAM" id="SSF53300">
    <property type="entry name" value="vWA-like"/>
    <property type="match status" value="1"/>
</dbReference>
<dbReference type="InterPro" id="IPR002035">
    <property type="entry name" value="VWF_A"/>
</dbReference>
<comment type="caution">
    <text evidence="3">The sequence shown here is derived from an EMBL/GenBank/DDBJ whole genome shotgun (WGS) entry which is preliminary data.</text>
</comment>
<protein>
    <submittedName>
        <fullName evidence="3">VWA domain-containing protein</fullName>
    </submittedName>
</protein>
<keyword evidence="4" id="KW-1185">Reference proteome</keyword>
<reference evidence="3 4" key="1">
    <citation type="submission" date="2021-01" db="EMBL/GenBank/DDBJ databases">
        <title>WGS of actinomycetes isolated from Thailand.</title>
        <authorList>
            <person name="Thawai C."/>
        </authorList>
    </citation>
    <scope>NUCLEOTIDE SEQUENCE [LARGE SCALE GENOMIC DNA]</scope>
    <source>
        <strain evidence="3 4">LPG 2</strain>
    </source>
</reference>
<dbReference type="Pfam" id="PF00092">
    <property type="entry name" value="VWA"/>
    <property type="match status" value="1"/>
</dbReference>
<keyword evidence="1" id="KW-0472">Membrane</keyword>
<feature type="transmembrane region" description="Helical" evidence="1">
    <location>
        <begin position="41"/>
        <end position="60"/>
    </location>
</feature>
<organism evidence="3 4">
    <name type="scientific">Nocardia acididurans</name>
    <dbReference type="NCBI Taxonomy" id="2802282"/>
    <lineage>
        <taxon>Bacteria</taxon>
        <taxon>Bacillati</taxon>
        <taxon>Actinomycetota</taxon>
        <taxon>Actinomycetes</taxon>
        <taxon>Mycobacteriales</taxon>
        <taxon>Nocardiaceae</taxon>
        <taxon>Nocardia</taxon>
    </lineage>
</organism>
<sequence length="579" mass="59262">MPVGFRVTGWYRCGRSPQLRLIAVGTHRAASRSRGVSRGPVIAVVAVIVLVLAVGGWIWLQQRADRQDSAAAASCVEGTTTLAVTVDPAIAAPVRAAADRYNATAPVVRDHCAQVAVNPQPSAAVAAAFASNTWDPALGAQPALWIPDSARSIELMRVPGLVQGTPAPVAVSPIVLAVPAELRQALESAKVTWADLPTLQQGSLANAGLPQWGGLRLAMPSGATALGVATAVGSGVSGTDPLDETAARSGQVVSAISGLAAGAPAAQDTEAALTALNAAPEADAAMHAVAATEQQIRGRAALTAFRPTGNGPQADYPAAQISGSWVDRTQNQVAGLFADFLRAPEQSTLFTDNGFAAAPPATAAVPARAVLEKLNQVLAHPVLGVQATVLLDTSSSMSTQDGGLTRLANSIGALVSTMNVMPPDFGMGVWAYAKNLDGSTPYKILTPTAPLTVDQRTALTQSLTTATASTSKTDRTYPTLQAAYRSALTGYAAARTNSILLITDGPDDDSPVTGDQLLADLTAAMDPAKPVRIDVIVINGPGTQTLQTLAQRTGGSYTKLATSNDLAFGTAVSQALTTP</sequence>
<dbReference type="InterPro" id="IPR036465">
    <property type="entry name" value="vWFA_dom_sf"/>
</dbReference>
<feature type="domain" description="VWFA" evidence="2">
    <location>
        <begin position="386"/>
        <end position="579"/>
    </location>
</feature>
<evidence type="ECO:0000259" key="2">
    <source>
        <dbReference type="PROSITE" id="PS50234"/>
    </source>
</evidence>
<proteinExistence type="predicted"/>
<dbReference type="EMBL" id="JAERRJ010000002">
    <property type="protein sequence ID" value="MBL1074030.1"/>
    <property type="molecule type" value="Genomic_DNA"/>
</dbReference>
<dbReference type="SUPFAM" id="SSF53850">
    <property type="entry name" value="Periplasmic binding protein-like II"/>
    <property type="match status" value="1"/>
</dbReference>
<dbReference type="PROSITE" id="PS50234">
    <property type="entry name" value="VWFA"/>
    <property type="match status" value="1"/>
</dbReference>
<dbReference type="Gene3D" id="3.40.50.410">
    <property type="entry name" value="von Willebrand factor, type A domain"/>
    <property type="match status" value="1"/>
</dbReference>
<dbReference type="SMART" id="SM00327">
    <property type="entry name" value="VWA"/>
    <property type="match status" value="1"/>
</dbReference>
<dbReference type="Proteomes" id="UP000602198">
    <property type="component" value="Unassembled WGS sequence"/>
</dbReference>
<evidence type="ECO:0000256" key="1">
    <source>
        <dbReference type="SAM" id="Phobius"/>
    </source>
</evidence>
<name>A0ABS1M0I5_9NOCA</name>
<gene>
    <name evidence="3" type="ORF">JK358_06445</name>
</gene>
<evidence type="ECO:0000313" key="3">
    <source>
        <dbReference type="EMBL" id="MBL1074030.1"/>
    </source>
</evidence>
<evidence type="ECO:0000313" key="4">
    <source>
        <dbReference type="Proteomes" id="UP000602198"/>
    </source>
</evidence>
<keyword evidence="1" id="KW-0812">Transmembrane</keyword>